<keyword evidence="2" id="KW-1185">Reference proteome</keyword>
<name>A0AC61RI57_9BACT</name>
<accession>A0AC61RI57</accession>
<comment type="caution">
    <text evidence="1">The sequence shown here is derived from an EMBL/GenBank/DDBJ whole genome shotgun (WGS) entry which is preliminary data.</text>
</comment>
<reference evidence="1" key="1">
    <citation type="submission" date="2019-04" db="EMBL/GenBank/DDBJ databases">
        <title>Microbes associate with the intestines of laboratory mice.</title>
        <authorList>
            <person name="Navarre W."/>
            <person name="Wong E."/>
            <person name="Huang K."/>
            <person name="Tropini C."/>
            <person name="Ng K."/>
            <person name="Yu B."/>
        </authorList>
    </citation>
    <scope>NUCLEOTIDE SEQUENCE</scope>
    <source>
        <strain evidence="1">NM04_E33</strain>
    </source>
</reference>
<organism evidence="1 2">
    <name type="scientific">Lepagella muris</name>
    <dbReference type="NCBI Taxonomy" id="3032870"/>
    <lineage>
        <taxon>Bacteria</taxon>
        <taxon>Pseudomonadati</taxon>
        <taxon>Bacteroidota</taxon>
        <taxon>Bacteroidia</taxon>
        <taxon>Bacteroidales</taxon>
        <taxon>Muribaculaceae</taxon>
        <taxon>Lepagella</taxon>
    </lineage>
</organism>
<evidence type="ECO:0000313" key="1">
    <source>
        <dbReference type="EMBL" id="TGY79781.1"/>
    </source>
</evidence>
<dbReference type="Proteomes" id="UP000306319">
    <property type="component" value="Unassembled WGS sequence"/>
</dbReference>
<evidence type="ECO:0000313" key="2">
    <source>
        <dbReference type="Proteomes" id="UP000306319"/>
    </source>
</evidence>
<proteinExistence type="predicted"/>
<sequence>MRRKGAVIEYARERNREIFLLFREINSRGGLSRSEVCKIIAKSPASRFWVSEERASYVVSAMLAGRPLQRMRAGREAMFREILRRVRVLMEEHPDARIIELVTTVIHQPAPEFYLTPGTVGIFYHYHCKSQRARSRINFADV</sequence>
<gene>
    <name evidence="1" type="ORF">E5331_05235</name>
</gene>
<protein>
    <submittedName>
        <fullName evidence="1">Uncharacterized protein</fullName>
    </submittedName>
</protein>
<dbReference type="EMBL" id="SRYB01000005">
    <property type="protein sequence ID" value="TGY79781.1"/>
    <property type="molecule type" value="Genomic_DNA"/>
</dbReference>